<evidence type="ECO:0000256" key="1">
    <source>
        <dbReference type="ARBA" id="ARBA00004477"/>
    </source>
</evidence>
<dbReference type="HOGENOM" id="CLU_108086_3_0_1"/>
<organism evidence="7 8">
    <name type="scientific">Cladophialophora yegresii CBS 114405</name>
    <dbReference type="NCBI Taxonomy" id="1182544"/>
    <lineage>
        <taxon>Eukaryota</taxon>
        <taxon>Fungi</taxon>
        <taxon>Dikarya</taxon>
        <taxon>Ascomycota</taxon>
        <taxon>Pezizomycotina</taxon>
        <taxon>Eurotiomycetes</taxon>
        <taxon>Chaetothyriomycetidae</taxon>
        <taxon>Chaetothyriales</taxon>
        <taxon>Herpotrichiellaceae</taxon>
        <taxon>Cladophialophora</taxon>
    </lineage>
</organism>
<dbReference type="EMBL" id="AMGW01000003">
    <property type="protein sequence ID" value="EXJ60376.1"/>
    <property type="molecule type" value="Genomic_DNA"/>
</dbReference>
<dbReference type="PANTHER" id="PTHR28668">
    <property type="entry name" value="TRANSMEMBRANE PROTEIN 234"/>
    <property type="match status" value="1"/>
</dbReference>
<dbReference type="Proteomes" id="UP000019473">
    <property type="component" value="Unassembled WGS sequence"/>
</dbReference>
<evidence type="ECO:0008006" key="9">
    <source>
        <dbReference type="Google" id="ProtNLM"/>
    </source>
</evidence>
<feature type="transmembrane region" description="Helical" evidence="6">
    <location>
        <begin position="20"/>
        <end position="39"/>
    </location>
</feature>
<comment type="similarity">
    <text evidence="2">Belongs to the TMEM234 family.</text>
</comment>
<feature type="transmembrane region" description="Helical" evidence="6">
    <location>
        <begin position="82"/>
        <end position="101"/>
    </location>
</feature>
<dbReference type="RefSeq" id="XP_007756729.1">
    <property type="nucleotide sequence ID" value="XM_007758539.1"/>
</dbReference>
<dbReference type="AlphaFoldDB" id="W9W775"/>
<evidence type="ECO:0000256" key="2">
    <source>
        <dbReference type="ARBA" id="ARBA00005977"/>
    </source>
</evidence>
<sequence length="155" mass="16943">MSSTDTDTAPTPPITPSPFNYILSFLLVGVCWGFTTPFIRKAAVNYTAPSHASMTDPNRSWISRQIAKAFFTVLGLLRSPGYAIPLVMNLTGSIWFFLLVGQAELSLTVPITNSLAFLFTVLGEWYAEGKLISRDTWLGMVLVCGGIGLCVWSKT</sequence>
<keyword evidence="4 6" id="KW-1133">Transmembrane helix</keyword>
<dbReference type="InterPro" id="IPR037185">
    <property type="entry name" value="EmrE-like"/>
</dbReference>
<dbReference type="InterPro" id="IPR018908">
    <property type="entry name" value="TMEM234"/>
</dbReference>
<evidence type="ECO:0000256" key="6">
    <source>
        <dbReference type="SAM" id="Phobius"/>
    </source>
</evidence>
<feature type="transmembrane region" description="Helical" evidence="6">
    <location>
        <begin position="107"/>
        <end position="125"/>
    </location>
</feature>
<keyword evidence="8" id="KW-1185">Reference proteome</keyword>
<comment type="caution">
    <text evidence="7">The sequence shown here is derived from an EMBL/GenBank/DDBJ whole genome shotgun (WGS) entry which is preliminary data.</text>
</comment>
<keyword evidence="3 6" id="KW-0812">Transmembrane</keyword>
<dbReference type="VEuPathDB" id="FungiDB:A1O7_04528"/>
<keyword evidence="5 6" id="KW-0472">Membrane</keyword>
<dbReference type="eggNOG" id="KOG4831">
    <property type="taxonomic scope" value="Eukaryota"/>
</dbReference>
<evidence type="ECO:0000256" key="5">
    <source>
        <dbReference type="ARBA" id="ARBA00023136"/>
    </source>
</evidence>
<evidence type="ECO:0000256" key="3">
    <source>
        <dbReference type="ARBA" id="ARBA00022692"/>
    </source>
</evidence>
<dbReference type="OrthoDB" id="43458at2759"/>
<name>W9W775_9EURO</name>
<reference evidence="7 8" key="1">
    <citation type="submission" date="2013-03" db="EMBL/GenBank/DDBJ databases">
        <title>The Genome Sequence of Cladophialophora yegresii CBS 114405.</title>
        <authorList>
            <consortium name="The Broad Institute Genomics Platform"/>
            <person name="Cuomo C."/>
            <person name="de Hoog S."/>
            <person name="Gorbushina A."/>
            <person name="Walker B."/>
            <person name="Young S.K."/>
            <person name="Zeng Q."/>
            <person name="Gargeya S."/>
            <person name="Fitzgerald M."/>
            <person name="Haas B."/>
            <person name="Abouelleil A."/>
            <person name="Allen A.W."/>
            <person name="Alvarado L."/>
            <person name="Arachchi H.M."/>
            <person name="Berlin A.M."/>
            <person name="Chapman S.B."/>
            <person name="Gainer-Dewar J."/>
            <person name="Goldberg J."/>
            <person name="Griggs A."/>
            <person name="Gujja S."/>
            <person name="Hansen M."/>
            <person name="Howarth C."/>
            <person name="Imamovic A."/>
            <person name="Ireland A."/>
            <person name="Larimer J."/>
            <person name="McCowan C."/>
            <person name="Murphy C."/>
            <person name="Pearson M."/>
            <person name="Poon T.W."/>
            <person name="Priest M."/>
            <person name="Roberts A."/>
            <person name="Saif S."/>
            <person name="Shea T."/>
            <person name="Sisk P."/>
            <person name="Sykes S."/>
            <person name="Wortman J."/>
            <person name="Nusbaum C."/>
            <person name="Birren B."/>
        </authorList>
    </citation>
    <scope>NUCLEOTIDE SEQUENCE [LARGE SCALE GENOMIC DNA]</scope>
    <source>
        <strain evidence="7 8">CBS 114405</strain>
    </source>
</reference>
<dbReference type="SUPFAM" id="SSF103481">
    <property type="entry name" value="Multidrug resistance efflux transporter EmrE"/>
    <property type="match status" value="1"/>
</dbReference>
<dbReference type="PANTHER" id="PTHR28668:SF1">
    <property type="entry name" value="TRANSMEMBRANE PROTEIN 234"/>
    <property type="match status" value="1"/>
</dbReference>
<evidence type="ECO:0000313" key="7">
    <source>
        <dbReference type="EMBL" id="EXJ60376.1"/>
    </source>
</evidence>
<comment type="subcellular location">
    <subcellularLocation>
        <location evidence="1">Endoplasmic reticulum membrane</location>
        <topology evidence="1">Multi-pass membrane protein</topology>
    </subcellularLocation>
</comment>
<accession>W9W775</accession>
<evidence type="ECO:0000256" key="4">
    <source>
        <dbReference type="ARBA" id="ARBA00022989"/>
    </source>
</evidence>
<dbReference type="GO" id="GO:0016020">
    <property type="term" value="C:membrane"/>
    <property type="evidence" value="ECO:0007669"/>
    <property type="project" value="UniProtKB-SubCell"/>
</dbReference>
<dbReference type="GeneID" id="19179114"/>
<dbReference type="Pfam" id="PF10639">
    <property type="entry name" value="TMEM234"/>
    <property type="match status" value="1"/>
</dbReference>
<proteinExistence type="inferred from homology"/>
<protein>
    <recommendedName>
        <fullName evidence="9">Integral membrane protein</fullName>
    </recommendedName>
</protein>
<gene>
    <name evidence="7" type="ORF">A1O7_04528</name>
</gene>
<feature type="transmembrane region" description="Helical" evidence="6">
    <location>
        <begin position="137"/>
        <end position="154"/>
    </location>
</feature>
<evidence type="ECO:0000313" key="8">
    <source>
        <dbReference type="Proteomes" id="UP000019473"/>
    </source>
</evidence>